<dbReference type="Proteomes" id="UP000294567">
    <property type="component" value="Unassembled WGS sequence"/>
</dbReference>
<sequence>MDKIFKEDSINKGVKNLAKMIKESEYTVVLTGAGMDTESNIPDFRGKDGWWENIDPIQVASIHTFESNYPLFHEFYSMRIKTLEGVEPHKGHYVLADLEKKGLIHSIATQNVSGLHQKAGSNNVYELHGNIRTIRCNHCNKEVKLEDFLAGENCSFCGKKALRPNVVLFGEALPIDVWIKAEEDIKKSQLLIIIGTSLEVYPVNFLPMYAKGKIVLINNEDINANYEFDIKLIGKAGEILKELEKYVE</sequence>
<feature type="binding site" evidence="4">
    <location>
        <position position="157"/>
    </location>
    <ligand>
        <name>Zn(2+)</name>
        <dbReference type="ChEBI" id="CHEBI:29105"/>
    </ligand>
</feature>
<accession>A0A4R3L1D5</accession>
<dbReference type="PANTHER" id="PTHR11085:SF4">
    <property type="entry name" value="NAD-DEPENDENT PROTEIN DEACYLASE"/>
    <property type="match status" value="1"/>
</dbReference>
<dbReference type="GO" id="GO:0017136">
    <property type="term" value="F:histone deacetylase activity, NAD-dependent"/>
    <property type="evidence" value="ECO:0007669"/>
    <property type="project" value="TreeGrafter"/>
</dbReference>
<dbReference type="InterPro" id="IPR026591">
    <property type="entry name" value="Sirtuin_cat_small_dom_sf"/>
</dbReference>
<dbReference type="PROSITE" id="PS50305">
    <property type="entry name" value="SIRTUIN"/>
    <property type="match status" value="1"/>
</dbReference>
<comment type="caution">
    <text evidence="6">The sequence shown here is derived from an EMBL/GenBank/DDBJ whole genome shotgun (WGS) entry which is preliminary data.</text>
</comment>
<dbReference type="AlphaFoldDB" id="A0A4R3L1D5"/>
<dbReference type="Gene3D" id="3.40.50.1220">
    <property type="entry name" value="TPP-binding domain"/>
    <property type="match status" value="1"/>
</dbReference>
<evidence type="ECO:0000259" key="5">
    <source>
        <dbReference type="PROSITE" id="PS50305"/>
    </source>
</evidence>
<evidence type="ECO:0000256" key="1">
    <source>
        <dbReference type="ARBA" id="ARBA00012928"/>
    </source>
</evidence>
<feature type="domain" description="Deacetylase sirtuin-type" evidence="5">
    <location>
        <begin position="7"/>
        <end position="248"/>
    </location>
</feature>
<evidence type="ECO:0000256" key="2">
    <source>
        <dbReference type="ARBA" id="ARBA00022679"/>
    </source>
</evidence>
<dbReference type="EC" id="2.3.1.286" evidence="1"/>
<keyword evidence="2" id="KW-0808">Transferase</keyword>
<feature type="binding site" evidence="4">
    <location>
        <position position="139"/>
    </location>
    <ligand>
        <name>Zn(2+)</name>
        <dbReference type="ChEBI" id="CHEBI:29105"/>
    </ligand>
</feature>
<feature type="active site" description="Proton acceptor" evidence="4">
    <location>
        <position position="128"/>
    </location>
</feature>
<dbReference type="InterPro" id="IPR050134">
    <property type="entry name" value="NAD-dep_sirtuin_deacylases"/>
</dbReference>
<reference evidence="6 7" key="1">
    <citation type="submission" date="2019-03" db="EMBL/GenBank/DDBJ databases">
        <title>Genomic Encyclopedia of Type Strains, Phase IV (KMG-IV): sequencing the most valuable type-strain genomes for metagenomic binning, comparative biology and taxonomic classification.</title>
        <authorList>
            <person name="Goeker M."/>
        </authorList>
    </citation>
    <scope>NUCLEOTIDE SEQUENCE [LARGE SCALE GENOMIC DNA]</scope>
    <source>
        <strain evidence="6 7">DSM 26752</strain>
    </source>
</reference>
<keyword evidence="4" id="KW-0479">Metal-binding</keyword>
<dbReference type="Gene3D" id="3.30.1600.10">
    <property type="entry name" value="SIR2/SIRT2 'Small Domain"/>
    <property type="match status" value="1"/>
</dbReference>
<feature type="binding site" evidence="4">
    <location>
        <position position="136"/>
    </location>
    <ligand>
        <name>Zn(2+)</name>
        <dbReference type="ChEBI" id="CHEBI:29105"/>
    </ligand>
</feature>
<dbReference type="RefSeq" id="WP_237722295.1">
    <property type="nucleotide sequence ID" value="NZ_CP068564.1"/>
</dbReference>
<gene>
    <name evidence="6" type="ORF">EDD65_103134</name>
</gene>
<proteinExistence type="predicted"/>
<dbReference type="SUPFAM" id="SSF52467">
    <property type="entry name" value="DHS-like NAD/FAD-binding domain"/>
    <property type="match status" value="1"/>
</dbReference>
<dbReference type="GO" id="GO:0070403">
    <property type="term" value="F:NAD+ binding"/>
    <property type="evidence" value="ECO:0007669"/>
    <property type="project" value="InterPro"/>
</dbReference>
<keyword evidence="7" id="KW-1185">Reference proteome</keyword>
<evidence type="ECO:0000313" key="7">
    <source>
        <dbReference type="Proteomes" id="UP000294567"/>
    </source>
</evidence>
<keyword evidence="3" id="KW-0520">NAD</keyword>
<keyword evidence="4" id="KW-0862">Zinc</keyword>
<dbReference type="Pfam" id="PF02146">
    <property type="entry name" value="SIR2"/>
    <property type="match status" value="1"/>
</dbReference>
<feature type="binding site" evidence="4">
    <location>
        <position position="154"/>
    </location>
    <ligand>
        <name>Zn(2+)</name>
        <dbReference type="ChEBI" id="CHEBI:29105"/>
    </ligand>
</feature>
<dbReference type="GO" id="GO:0046872">
    <property type="term" value="F:metal ion binding"/>
    <property type="evidence" value="ECO:0007669"/>
    <property type="project" value="UniProtKB-KW"/>
</dbReference>
<protein>
    <recommendedName>
        <fullName evidence="1">protein acetyllysine N-acetyltransferase</fullName>
        <ecNumber evidence="1">2.3.1.286</ecNumber>
    </recommendedName>
</protein>
<evidence type="ECO:0000256" key="3">
    <source>
        <dbReference type="ARBA" id="ARBA00023027"/>
    </source>
</evidence>
<evidence type="ECO:0000313" key="6">
    <source>
        <dbReference type="EMBL" id="TCS90823.1"/>
    </source>
</evidence>
<dbReference type="EMBL" id="SMAE01000003">
    <property type="protein sequence ID" value="TCS90823.1"/>
    <property type="molecule type" value="Genomic_DNA"/>
</dbReference>
<dbReference type="InterPro" id="IPR026590">
    <property type="entry name" value="Ssirtuin_cat_dom"/>
</dbReference>
<dbReference type="InterPro" id="IPR029035">
    <property type="entry name" value="DHS-like_NAD/FAD-binding_dom"/>
</dbReference>
<organism evidence="6 7">
    <name type="scientific">Keratinibaculum paraultunense</name>
    <dbReference type="NCBI Taxonomy" id="1278232"/>
    <lineage>
        <taxon>Bacteria</taxon>
        <taxon>Bacillati</taxon>
        <taxon>Bacillota</taxon>
        <taxon>Tissierellia</taxon>
        <taxon>Tissierellales</taxon>
        <taxon>Tepidimicrobiaceae</taxon>
        <taxon>Keratinibaculum</taxon>
    </lineage>
</organism>
<evidence type="ECO:0000256" key="4">
    <source>
        <dbReference type="PROSITE-ProRule" id="PRU00236"/>
    </source>
</evidence>
<name>A0A4R3L1D5_9FIRM</name>
<dbReference type="PANTHER" id="PTHR11085">
    <property type="entry name" value="NAD-DEPENDENT PROTEIN DEACYLASE SIRTUIN-5, MITOCHONDRIAL-RELATED"/>
    <property type="match status" value="1"/>
</dbReference>
<dbReference type="InterPro" id="IPR003000">
    <property type="entry name" value="Sirtuin"/>
</dbReference>